<evidence type="ECO:0000256" key="1">
    <source>
        <dbReference type="SAM" id="MobiDB-lite"/>
    </source>
</evidence>
<sequence length="374" mass="39866">MNEFDVLRKAFPETDGPTPEATDAARHQVEELIHQAKPARSFTSFVRAGWLGTAVTAATALVAVVGLGGALVVGRGNGGGSSLPSGPTTTTAPRLTAAAEVLIAAAVRQEKDEKVSGKYYRVRSLQLNPTTRVGNPKYTLERRSIIESWMPMKPGVESWFGWVNLGYQLASPADVAKWRAQGSPTSWQLPYERTPITMSDGVPVVNKMSFRDVPLGYYLTGDKPLSAEQIAALPTSPVQLYQYLANTAGTTGSAADREYAVFAAAGRLLFEMPAPPKLRGAALRVLATLPGTRVRTSVKDPLGRVGTEVSITAALNKPSSNRTSLFWSGATYIIDPTTGRLLSSTIGGPKPGSTVVLESGWTDDRPTPPSTAIR</sequence>
<keyword evidence="2" id="KW-0812">Transmembrane</keyword>
<dbReference type="AlphaFoldDB" id="A0A4R8BJ32"/>
<keyword evidence="4" id="KW-1185">Reference proteome</keyword>
<evidence type="ECO:0000313" key="3">
    <source>
        <dbReference type="EMBL" id="TDW54538.1"/>
    </source>
</evidence>
<dbReference type="Proteomes" id="UP000295146">
    <property type="component" value="Unassembled WGS sequence"/>
</dbReference>
<protein>
    <recommendedName>
        <fullName evidence="5">CU044_5270 family protein</fullName>
    </recommendedName>
</protein>
<dbReference type="InterPro" id="IPR047789">
    <property type="entry name" value="CU044_5270-like"/>
</dbReference>
<gene>
    <name evidence="3" type="ORF">EV653_7857</name>
</gene>
<evidence type="ECO:0000313" key="4">
    <source>
        <dbReference type="Proteomes" id="UP000295146"/>
    </source>
</evidence>
<dbReference type="EMBL" id="SODP01000005">
    <property type="protein sequence ID" value="TDW54538.1"/>
    <property type="molecule type" value="Genomic_DNA"/>
</dbReference>
<accession>A0A4R8BJ32</accession>
<evidence type="ECO:0000256" key="2">
    <source>
        <dbReference type="SAM" id="Phobius"/>
    </source>
</evidence>
<proteinExistence type="predicted"/>
<dbReference type="OrthoDB" id="3822522at2"/>
<dbReference type="RefSeq" id="WP_134111335.1">
    <property type="nucleotide sequence ID" value="NZ_SODP01000005.1"/>
</dbReference>
<reference evidence="3 4" key="1">
    <citation type="submission" date="2019-03" db="EMBL/GenBank/DDBJ databases">
        <title>Genomic Encyclopedia of Type Strains, Phase III (KMG-III): the genomes of soil and plant-associated and newly described type strains.</title>
        <authorList>
            <person name="Whitman W."/>
        </authorList>
    </citation>
    <scope>NUCLEOTIDE SEQUENCE [LARGE SCALE GENOMIC DNA]</scope>
    <source>
        <strain evidence="3 4">VKM Ac-2573</strain>
    </source>
</reference>
<feature type="transmembrane region" description="Helical" evidence="2">
    <location>
        <begin position="50"/>
        <end position="73"/>
    </location>
</feature>
<comment type="caution">
    <text evidence="3">The sequence shown here is derived from an EMBL/GenBank/DDBJ whole genome shotgun (WGS) entry which is preliminary data.</text>
</comment>
<evidence type="ECO:0008006" key="5">
    <source>
        <dbReference type="Google" id="ProtNLM"/>
    </source>
</evidence>
<keyword evidence="2" id="KW-1133">Transmembrane helix</keyword>
<name>A0A4R8BJ32_9ACTN</name>
<organism evidence="3 4">
    <name type="scientific">Kribbella pratensis</name>
    <dbReference type="NCBI Taxonomy" id="2512112"/>
    <lineage>
        <taxon>Bacteria</taxon>
        <taxon>Bacillati</taxon>
        <taxon>Actinomycetota</taxon>
        <taxon>Actinomycetes</taxon>
        <taxon>Propionibacteriales</taxon>
        <taxon>Kribbellaceae</taxon>
        <taxon>Kribbella</taxon>
    </lineage>
</organism>
<feature type="region of interest" description="Disordered" evidence="1">
    <location>
        <begin position="1"/>
        <end position="21"/>
    </location>
</feature>
<dbReference type="NCBIfam" id="NF038083">
    <property type="entry name" value="CU044_5270_fam"/>
    <property type="match status" value="1"/>
</dbReference>
<feature type="compositionally biased region" description="Basic and acidic residues" evidence="1">
    <location>
        <begin position="1"/>
        <end position="12"/>
    </location>
</feature>
<keyword evidence="2" id="KW-0472">Membrane</keyword>